<keyword evidence="1" id="KW-0175">Coiled coil</keyword>
<accession>A0A6J5M7H2</accession>
<reference evidence="2" key="1">
    <citation type="submission" date="2020-04" db="EMBL/GenBank/DDBJ databases">
        <authorList>
            <person name="Chiriac C."/>
            <person name="Salcher M."/>
            <person name="Ghai R."/>
            <person name="Kavagutti S V."/>
        </authorList>
    </citation>
    <scope>NUCLEOTIDE SEQUENCE</scope>
</reference>
<evidence type="ECO:0000313" key="2">
    <source>
        <dbReference type="EMBL" id="CAB4142052.1"/>
    </source>
</evidence>
<gene>
    <name evidence="2" type="ORF">UFOVP423_45</name>
</gene>
<proteinExistence type="predicted"/>
<evidence type="ECO:0000256" key="1">
    <source>
        <dbReference type="SAM" id="Coils"/>
    </source>
</evidence>
<organism evidence="2">
    <name type="scientific">uncultured Caudovirales phage</name>
    <dbReference type="NCBI Taxonomy" id="2100421"/>
    <lineage>
        <taxon>Viruses</taxon>
        <taxon>Duplodnaviria</taxon>
        <taxon>Heunggongvirae</taxon>
        <taxon>Uroviricota</taxon>
        <taxon>Caudoviricetes</taxon>
        <taxon>Peduoviridae</taxon>
        <taxon>Maltschvirus</taxon>
        <taxon>Maltschvirus maltsch</taxon>
    </lineage>
</organism>
<feature type="coiled-coil region" evidence="1">
    <location>
        <begin position="6"/>
        <end position="33"/>
    </location>
</feature>
<dbReference type="EMBL" id="LR796403">
    <property type="protein sequence ID" value="CAB4142052.1"/>
    <property type="molecule type" value="Genomic_DNA"/>
</dbReference>
<sequence>MELRNRAMNEQAREILTNEIKLLEAQAELGSNEDKMRLRGIITAKEIKLKGSTSNQIQINPARLSPEDRKVEALRMKEAWRNCRSIDDEG</sequence>
<name>A0A6J5M7H2_9CAUD</name>
<protein>
    <submittedName>
        <fullName evidence="2">Uncharacterized protein</fullName>
    </submittedName>
</protein>